<dbReference type="InterPro" id="IPR013780">
    <property type="entry name" value="Glyco_hydro_b"/>
</dbReference>
<keyword evidence="2 4" id="KW-0378">Hydrolase</keyword>
<dbReference type="Gene3D" id="3.20.20.80">
    <property type="entry name" value="Glycosidases"/>
    <property type="match status" value="2"/>
</dbReference>
<dbReference type="InterPro" id="IPR025887">
    <property type="entry name" value="Glyco_hydro_31_N_dom"/>
</dbReference>
<dbReference type="EMBL" id="JACATZ010000001">
    <property type="protein sequence ID" value="NWJ44729.1"/>
    <property type="molecule type" value="Genomic_DNA"/>
</dbReference>
<evidence type="ECO:0000256" key="1">
    <source>
        <dbReference type="ARBA" id="ARBA00007806"/>
    </source>
</evidence>
<dbReference type="SUPFAM" id="SSF74650">
    <property type="entry name" value="Galactose mutarotase-like"/>
    <property type="match status" value="1"/>
</dbReference>
<dbReference type="GO" id="GO:0005975">
    <property type="term" value="P:carbohydrate metabolic process"/>
    <property type="evidence" value="ECO:0007669"/>
    <property type="project" value="InterPro"/>
</dbReference>
<evidence type="ECO:0000259" key="5">
    <source>
        <dbReference type="Pfam" id="PF01055"/>
    </source>
</evidence>
<dbReference type="PANTHER" id="PTHR22762:SF166">
    <property type="entry name" value="ALPHA-GLUCOSIDASE"/>
    <property type="match status" value="1"/>
</dbReference>
<sequence length="784" mass="88763">MSTQSLSAGKPGNLKGFWQQGQTLFLDYEGAVLSITVLDKNMVRFRLAPGGTFAKRRSWSVTSPDEDFPASPYTFTPTPNGIEITTETLLLKLSNAGARISILNNQGLLINEDSSEGAVFWESEGKTIWRKTMPEDEHYYGFGERSGLLDKRGRRYTCWTTDPWQYTSDHGPGADSLYQAIPFFMALRQETGCYGIYLNNTHRTAFDMGNPRSNQYSIEIEGGEMDYYFIYGPEPAQVLERYTFLTGRMPMPPRWALGYHQSRWSYDNEQIVRGIASQFRERGIPAEVIHLDIDYMDEFRVFTWNKTNFPDPAKLISDLNAQGFKVVTIIDPGVKHQPEGGYHVYSEGSAQGYFITNPDGTEYTGCVWPGTSVFADFTRTDVRKWWNDQHNELLAEGVKGIWNDMNEPAISQYPFGTPNNPVASPSLDAPMGDPEERITFAEGKNVYGLLMDRATHEAMLRFNPNERPFMLTRSGAAGIQRYSTVWSGDNLTLWEHLEMSIAEICNWSLSGVGFSGVDIGGFGGHGTPELFARWIQLGAFYPFSRGHSIEKVSQKEPWTWGSEVEEISRRALTLRYRLMPYLYSLFYTAAQTGAPIWQPLLYQFSKDTTTYQISDQVMVGHAIMLAPICRPGQTTRAVYMPEGVWYDFWSDERLTKPGYRLVEAELDTIPMFMRGGTIVPFGTEMQYSDEKPLDLITLEVYPDANGSATGVLYEDDGHSFGYQHGEFCLTRFQCAVENGKTKISAQRQGQYAPAPRAIEIWVHGEGEARSYQLPRDSGNWQVEV</sequence>
<evidence type="ECO:0000313" key="12">
    <source>
        <dbReference type="Proteomes" id="UP001431572"/>
    </source>
</evidence>
<dbReference type="InterPro" id="IPR017853">
    <property type="entry name" value="GH"/>
</dbReference>
<dbReference type="InterPro" id="IPR030458">
    <property type="entry name" value="Glyco_hydro_31_AS"/>
</dbReference>
<dbReference type="CDD" id="cd14752">
    <property type="entry name" value="GH31_N"/>
    <property type="match status" value="1"/>
</dbReference>
<feature type="domain" description="Glycoside hydrolase family 31 TIM barrel" evidence="5">
    <location>
        <begin position="250"/>
        <end position="585"/>
    </location>
</feature>
<evidence type="ECO:0000259" key="6">
    <source>
        <dbReference type="Pfam" id="PF13802"/>
    </source>
</evidence>
<dbReference type="EMBL" id="CP128399">
    <property type="protein sequence ID" value="WJW66615.1"/>
    <property type="molecule type" value="Genomic_DNA"/>
</dbReference>
<accession>A0A8T7LZ05</accession>
<dbReference type="InterPro" id="IPR011013">
    <property type="entry name" value="Gal_mutarotase_sf_dom"/>
</dbReference>
<dbReference type="InterPro" id="IPR033403">
    <property type="entry name" value="DUF5110"/>
</dbReference>
<feature type="domain" description="Glycosyl hydrolase family 31 C-terminal" evidence="8">
    <location>
        <begin position="593"/>
        <end position="679"/>
    </location>
</feature>
<evidence type="ECO:0000259" key="7">
    <source>
        <dbReference type="Pfam" id="PF17137"/>
    </source>
</evidence>
<dbReference type="Gene3D" id="2.60.40.1760">
    <property type="entry name" value="glycosyl hydrolase (family 31)"/>
    <property type="match status" value="1"/>
</dbReference>
<dbReference type="Pfam" id="PF01055">
    <property type="entry name" value="Glyco_hydro_31_2nd"/>
    <property type="match status" value="1"/>
</dbReference>
<reference evidence="9 11" key="1">
    <citation type="submission" date="2020-06" db="EMBL/GenBank/DDBJ databases">
        <title>Anoxygenic phototrophic Chloroflexota member uses a Type I reaction center.</title>
        <authorList>
            <person name="Tsuji J.M."/>
            <person name="Shaw N.A."/>
            <person name="Nagashima S."/>
            <person name="Venkiteswaran J."/>
            <person name="Schiff S.L."/>
            <person name="Hanada S."/>
            <person name="Tank M."/>
            <person name="Neufeld J.D."/>
        </authorList>
    </citation>
    <scope>NUCLEOTIDE SEQUENCE [LARGE SCALE GENOMIC DNA]</scope>
    <source>
        <strain evidence="9">L227-S17</strain>
    </source>
</reference>
<evidence type="ECO:0000256" key="4">
    <source>
        <dbReference type="RuleBase" id="RU361185"/>
    </source>
</evidence>
<dbReference type="Proteomes" id="UP000521676">
    <property type="component" value="Unassembled WGS sequence"/>
</dbReference>
<dbReference type="InterPro" id="IPR000322">
    <property type="entry name" value="Glyco_hydro_31_TIM"/>
</dbReference>
<evidence type="ECO:0000313" key="10">
    <source>
        <dbReference type="EMBL" id="WJW66615.1"/>
    </source>
</evidence>
<evidence type="ECO:0000313" key="11">
    <source>
        <dbReference type="Proteomes" id="UP000521676"/>
    </source>
</evidence>
<dbReference type="InterPro" id="IPR048395">
    <property type="entry name" value="Glyco_hydro_31_C"/>
</dbReference>
<dbReference type="Gene3D" id="2.60.40.1180">
    <property type="entry name" value="Golgi alpha-mannosidase II"/>
    <property type="match status" value="2"/>
</dbReference>
<dbReference type="CDD" id="cd06604">
    <property type="entry name" value="GH31_glucosidase_II_MalA"/>
    <property type="match status" value="1"/>
</dbReference>
<dbReference type="AlphaFoldDB" id="A0A8T7LZ05"/>
<dbReference type="SUPFAM" id="SSF51445">
    <property type="entry name" value="(Trans)glycosidases"/>
    <property type="match status" value="1"/>
</dbReference>
<feature type="domain" description="DUF5110" evidence="7">
    <location>
        <begin position="696"/>
        <end position="764"/>
    </location>
</feature>
<evidence type="ECO:0000256" key="2">
    <source>
        <dbReference type="ARBA" id="ARBA00022801"/>
    </source>
</evidence>
<evidence type="ECO:0000256" key="3">
    <source>
        <dbReference type="ARBA" id="ARBA00023295"/>
    </source>
</evidence>
<feature type="domain" description="Glycoside hydrolase family 31 N-terminal" evidence="6">
    <location>
        <begin position="33"/>
        <end position="207"/>
    </location>
</feature>
<dbReference type="Pfam" id="PF21365">
    <property type="entry name" value="Glyco_hydro_31_3rd"/>
    <property type="match status" value="1"/>
</dbReference>
<dbReference type="Proteomes" id="UP001431572">
    <property type="component" value="Chromosome 1"/>
</dbReference>
<gene>
    <name evidence="9" type="ORF">HXX08_02510</name>
    <name evidence="10" type="ORF">OZ401_002422</name>
</gene>
<name>A0A8T7LZ05_9CHLR</name>
<dbReference type="Pfam" id="PF13802">
    <property type="entry name" value="Gal_mutarotas_2"/>
    <property type="match status" value="1"/>
</dbReference>
<evidence type="ECO:0000313" key="9">
    <source>
        <dbReference type="EMBL" id="NWJ44729.1"/>
    </source>
</evidence>
<comment type="similarity">
    <text evidence="1 4">Belongs to the glycosyl hydrolase 31 family.</text>
</comment>
<organism evidence="9 11">
    <name type="scientific">Candidatus Chlorohelix allophototropha</name>
    <dbReference type="NCBI Taxonomy" id="3003348"/>
    <lineage>
        <taxon>Bacteria</taxon>
        <taxon>Bacillati</taxon>
        <taxon>Chloroflexota</taxon>
        <taxon>Chloroflexia</taxon>
        <taxon>Candidatus Chloroheliales</taxon>
        <taxon>Candidatus Chloroheliaceae</taxon>
        <taxon>Candidatus Chlorohelix</taxon>
    </lineage>
</organism>
<dbReference type="RefSeq" id="WP_341468507.1">
    <property type="nucleotide sequence ID" value="NZ_CP128399.1"/>
</dbReference>
<dbReference type="Pfam" id="PF17137">
    <property type="entry name" value="DUF5110"/>
    <property type="match status" value="1"/>
</dbReference>
<dbReference type="GO" id="GO:0030246">
    <property type="term" value="F:carbohydrate binding"/>
    <property type="evidence" value="ECO:0007669"/>
    <property type="project" value="InterPro"/>
</dbReference>
<evidence type="ECO:0000259" key="8">
    <source>
        <dbReference type="Pfam" id="PF21365"/>
    </source>
</evidence>
<reference evidence="10" key="2">
    <citation type="journal article" date="2024" name="Nature">
        <title>Anoxygenic phototroph of the Chloroflexota uses a type I reaction centre.</title>
        <authorList>
            <person name="Tsuji J.M."/>
            <person name="Shaw N.A."/>
            <person name="Nagashima S."/>
            <person name="Venkiteswaran J.J."/>
            <person name="Schiff S.L."/>
            <person name="Watanabe T."/>
            <person name="Fukui M."/>
            <person name="Hanada S."/>
            <person name="Tank M."/>
            <person name="Neufeld J.D."/>
        </authorList>
    </citation>
    <scope>NUCLEOTIDE SEQUENCE</scope>
    <source>
        <strain evidence="10">L227-S17</strain>
    </source>
</reference>
<dbReference type="PROSITE" id="PS00129">
    <property type="entry name" value="GLYCOSYL_HYDROL_F31_1"/>
    <property type="match status" value="1"/>
</dbReference>
<dbReference type="GO" id="GO:0004553">
    <property type="term" value="F:hydrolase activity, hydrolyzing O-glycosyl compounds"/>
    <property type="evidence" value="ECO:0007669"/>
    <property type="project" value="InterPro"/>
</dbReference>
<dbReference type="SUPFAM" id="SSF51011">
    <property type="entry name" value="Glycosyl hydrolase domain"/>
    <property type="match status" value="1"/>
</dbReference>
<proteinExistence type="inferred from homology"/>
<keyword evidence="3 4" id="KW-0326">Glycosidase</keyword>
<keyword evidence="12" id="KW-1185">Reference proteome</keyword>
<protein>
    <submittedName>
        <fullName evidence="9">Glycoside hydrolase family 31 protein</fullName>
    </submittedName>
</protein>
<dbReference type="PANTHER" id="PTHR22762">
    <property type="entry name" value="ALPHA-GLUCOSIDASE"/>
    <property type="match status" value="1"/>
</dbReference>